<evidence type="ECO:0000256" key="1">
    <source>
        <dbReference type="SAM" id="Coils"/>
    </source>
</evidence>
<reference evidence="3 4" key="1">
    <citation type="submission" date="2016-02" db="EMBL/GenBank/DDBJ databases">
        <title>Genome analysis of coral dinoflagellate symbionts highlights evolutionary adaptations to a symbiotic lifestyle.</title>
        <authorList>
            <person name="Aranda M."/>
            <person name="Li Y."/>
            <person name="Liew Y.J."/>
            <person name="Baumgarten S."/>
            <person name="Simakov O."/>
            <person name="Wilson M."/>
            <person name="Piel J."/>
            <person name="Ashoor H."/>
            <person name="Bougouffa S."/>
            <person name="Bajic V.B."/>
            <person name="Ryu T."/>
            <person name="Ravasi T."/>
            <person name="Bayer T."/>
            <person name="Micklem G."/>
            <person name="Kim H."/>
            <person name="Bhak J."/>
            <person name="Lajeunesse T.C."/>
            <person name="Voolstra C.R."/>
        </authorList>
    </citation>
    <scope>NUCLEOTIDE SEQUENCE [LARGE SCALE GENOMIC DNA]</scope>
    <source>
        <strain evidence="3 4">CCMP2467</strain>
    </source>
</reference>
<feature type="coiled-coil region" evidence="1">
    <location>
        <begin position="363"/>
        <end position="390"/>
    </location>
</feature>
<name>A0A1Q9DTD2_SYMMI</name>
<evidence type="ECO:0000313" key="3">
    <source>
        <dbReference type="EMBL" id="OLP98433.1"/>
    </source>
</evidence>
<protein>
    <submittedName>
        <fullName evidence="3">Uncharacterized protein</fullName>
    </submittedName>
</protein>
<gene>
    <name evidence="3" type="ORF">AK812_SmicGene19110</name>
</gene>
<organism evidence="3 4">
    <name type="scientific">Symbiodinium microadriaticum</name>
    <name type="common">Dinoflagellate</name>
    <name type="synonym">Zooxanthella microadriatica</name>
    <dbReference type="NCBI Taxonomy" id="2951"/>
    <lineage>
        <taxon>Eukaryota</taxon>
        <taxon>Sar</taxon>
        <taxon>Alveolata</taxon>
        <taxon>Dinophyceae</taxon>
        <taxon>Suessiales</taxon>
        <taxon>Symbiodiniaceae</taxon>
        <taxon>Symbiodinium</taxon>
    </lineage>
</organism>
<evidence type="ECO:0000313" key="4">
    <source>
        <dbReference type="Proteomes" id="UP000186817"/>
    </source>
</evidence>
<accession>A0A1Q9DTD2</accession>
<dbReference type="OrthoDB" id="428876at2759"/>
<keyword evidence="4" id="KW-1185">Reference proteome</keyword>
<evidence type="ECO:0000256" key="2">
    <source>
        <dbReference type="SAM" id="MobiDB-lite"/>
    </source>
</evidence>
<sequence length="688" mass="75582">MPGSVSRFKGLRQRAPQDMAVPEARVRTFVDATTVPVVPASSRSDSPTSYVATIAQPPMRLSAAPLPASVASVASPQRSAFYGDTSYISPALRSWVECLVDNRVDQAVRLIQDGEMRQLVEHARQETSTASQNASRAVQQADEARRKLESQVRSLAEGQSRLLAIVEGMSGDTDRQFSSSSQAKAEALATVERVMSTVNELRLTVEQDGDVVQSRLREHSVAIDDIRRSVAEDFARLRAGWSDLQKQSVDVMSKQRQSGDDIATAAASVDATRHELAELARLVQTLDRKLTSWKSEVKVEVLEEVSSVSSVGEGDRLKLDSLHREIGQMAASRIDLESQIERLKVEMATLAKPELETRRRDMQHTLSRRLDDVESSCENLRAEMTAALSTRMENLDARVQEAHQSLSRRFDALQVAAAEDVESARLEIKKLGTVVKRVEDRQASLLEEVSGEVRASVLSLRDEGASSSSELSKRFTELGSRLEQLEVEQTSARATREMFEYRMREQSAETKQSVDVLQAQVSTLGRDLSSEVQENKERIREELLAGQRKLTGEVREARSLFKEEQNAIAALDEQLWLTDQRLGQRIDEILQAQRGSNRLTAAMADEAVASMEPIAIEAESGFRNGTAAMARRAAEAFAAHSEGASAYGDGQTGGRATLHSKRGSLAMAHQAAETLAARGGFALADDPP</sequence>
<dbReference type="AlphaFoldDB" id="A0A1Q9DTD2"/>
<keyword evidence="1" id="KW-0175">Coiled coil</keyword>
<dbReference type="Proteomes" id="UP000186817">
    <property type="component" value="Unassembled WGS sequence"/>
</dbReference>
<comment type="caution">
    <text evidence="3">The sequence shown here is derived from an EMBL/GenBank/DDBJ whole genome shotgun (WGS) entry which is preliminary data.</text>
</comment>
<feature type="region of interest" description="Disordered" evidence="2">
    <location>
        <begin position="122"/>
        <end position="143"/>
    </location>
</feature>
<feature type="compositionally biased region" description="Polar residues" evidence="2">
    <location>
        <begin position="126"/>
        <end position="138"/>
    </location>
</feature>
<dbReference type="OMA" id="VESSCEN"/>
<feature type="coiled-coil region" evidence="1">
    <location>
        <begin position="269"/>
        <end position="296"/>
    </location>
</feature>
<proteinExistence type="predicted"/>
<dbReference type="EMBL" id="LSRX01000396">
    <property type="protein sequence ID" value="OLP98433.1"/>
    <property type="molecule type" value="Genomic_DNA"/>
</dbReference>